<dbReference type="CDD" id="cd00801">
    <property type="entry name" value="INT_P4_C"/>
    <property type="match status" value="1"/>
</dbReference>
<feature type="domain" description="Tyr recombinase" evidence="6">
    <location>
        <begin position="214"/>
        <end position="387"/>
    </location>
</feature>
<name>A0A919AKB0_9PROT</name>
<dbReference type="Pfam" id="PF22022">
    <property type="entry name" value="Phage_int_M"/>
    <property type="match status" value="1"/>
</dbReference>
<evidence type="ECO:0000313" key="9">
    <source>
        <dbReference type="Proteomes" id="UP000630923"/>
    </source>
</evidence>
<dbReference type="AlphaFoldDB" id="A0A919AKB0"/>
<dbReference type="Gene3D" id="1.10.443.10">
    <property type="entry name" value="Intergrase catalytic core"/>
    <property type="match status" value="1"/>
</dbReference>
<keyword evidence="9" id="KW-1185">Reference proteome</keyword>
<dbReference type="InterPro" id="IPR038488">
    <property type="entry name" value="Integrase_DNA-bd_sf"/>
</dbReference>
<proteinExistence type="inferred from homology"/>
<dbReference type="InterPro" id="IPR010998">
    <property type="entry name" value="Integrase_recombinase_N"/>
</dbReference>
<dbReference type="InterPro" id="IPR002104">
    <property type="entry name" value="Integrase_catalytic"/>
</dbReference>
<evidence type="ECO:0000313" key="8">
    <source>
        <dbReference type="EMBL" id="GHF12620.1"/>
    </source>
</evidence>
<accession>A0A919AKB0</accession>
<dbReference type="PANTHER" id="PTHR30629:SF2">
    <property type="entry name" value="PROPHAGE INTEGRASE INTS-RELATED"/>
    <property type="match status" value="1"/>
</dbReference>
<dbReference type="Proteomes" id="UP000630923">
    <property type="component" value="Unassembled WGS sequence"/>
</dbReference>
<comment type="caution">
    <text evidence="8">The sequence shown here is derived from an EMBL/GenBank/DDBJ whole genome shotgun (WGS) entry which is preliminary data.</text>
</comment>
<dbReference type="InterPro" id="IPR044068">
    <property type="entry name" value="CB"/>
</dbReference>
<dbReference type="GO" id="GO:0006310">
    <property type="term" value="P:DNA recombination"/>
    <property type="evidence" value="ECO:0007669"/>
    <property type="project" value="UniProtKB-KW"/>
</dbReference>
<evidence type="ECO:0000256" key="2">
    <source>
        <dbReference type="ARBA" id="ARBA00022908"/>
    </source>
</evidence>
<dbReference type="Pfam" id="PF13356">
    <property type="entry name" value="Arm-DNA-bind_3"/>
    <property type="match status" value="1"/>
</dbReference>
<dbReference type="Pfam" id="PF00589">
    <property type="entry name" value="Phage_integrase"/>
    <property type="match status" value="1"/>
</dbReference>
<evidence type="ECO:0000259" key="7">
    <source>
        <dbReference type="PROSITE" id="PS51900"/>
    </source>
</evidence>
<dbReference type="InterPro" id="IPR025166">
    <property type="entry name" value="Integrase_DNA_bind_dom"/>
</dbReference>
<dbReference type="RefSeq" id="WP_191249815.1">
    <property type="nucleotide sequence ID" value="NZ_BNCI01000001.1"/>
</dbReference>
<evidence type="ECO:0000256" key="3">
    <source>
        <dbReference type="ARBA" id="ARBA00023125"/>
    </source>
</evidence>
<organism evidence="8 9">
    <name type="scientific">Kordiimonas sediminis</name>
    <dbReference type="NCBI Taxonomy" id="1735581"/>
    <lineage>
        <taxon>Bacteria</taxon>
        <taxon>Pseudomonadati</taxon>
        <taxon>Pseudomonadota</taxon>
        <taxon>Alphaproteobacteria</taxon>
        <taxon>Kordiimonadales</taxon>
        <taxon>Kordiimonadaceae</taxon>
        <taxon>Kordiimonas</taxon>
    </lineage>
</organism>
<keyword evidence="3 5" id="KW-0238">DNA-binding</keyword>
<dbReference type="PANTHER" id="PTHR30629">
    <property type="entry name" value="PROPHAGE INTEGRASE"/>
    <property type="match status" value="1"/>
</dbReference>
<comment type="similarity">
    <text evidence="1">Belongs to the 'phage' integrase family.</text>
</comment>
<dbReference type="Gene3D" id="3.30.160.390">
    <property type="entry name" value="Integrase, DNA-binding domain"/>
    <property type="match status" value="1"/>
</dbReference>
<dbReference type="SUPFAM" id="SSF56349">
    <property type="entry name" value="DNA breaking-rejoining enzymes"/>
    <property type="match status" value="1"/>
</dbReference>
<keyword evidence="2" id="KW-0229">DNA integration</keyword>
<dbReference type="Gene3D" id="1.10.150.130">
    <property type="match status" value="1"/>
</dbReference>
<evidence type="ECO:0000256" key="1">
    <source>
        <dbReference type="ARBA" id="ARBA00008857"/>
    </source>
</evidence>
<reference evidence="8" key="2">
    <citation type="submission" date="2020-09" db="EMBL/GenBank/DDBJ databases">
        <authorList>
            <person name="Sun Q."/>
            <person name="Kim S."/>
        </authorList>
    </citation>
    <scope>NUCLEOTIDE SEQUENCE</scope>
    <source>
        <strain evidence="8">KCTC 42590</strain>
    </source>
</reference>
<reference evidence="8" key="1">
    <citation type="journal article" date="2014" name="Int. J. Syst. Evol. Microbiol.">
        <title>Complete genome sequence of Corynebacterium casei LMG S-19264T (=DSM 44701T), isolated from a smear-ripened cheese.</title>
        <authorList>
            <consortium name="US DOE Joint Genome Institute (JGI-PGF)"/>
            <person name="Walter F."/>
            <person name="Albersmeier A."/>
            <person name="Kalinowski J."/>
            <person name="Ruckert C."/>
        </authorList>
    </citation>
    <scope>NUCLEOTIDE SEQUENCE</scope>
    <source>
        <strain evidence="8">KCTC 42590</strain>
    </source>
</reference>
<feature type="domain" description="Core-binding (CB)" evidence="7">
    <location>
        <begin position="102"/>
        <end position="183"/>
    </location>
</feature>
<gene>
    <name evidence="8" type="ORF">GCM10017044_03230</name>
</gene>
<dbReference type="InterPro" id="IPR053876">
    <property type="entry name" value="Phage_int_M"/>
</dbReference>
<evidence type="ECO:0000256" key="4">
    <source>
        <dbReference type="ARBA" id="ARBA00023172"/>
    </source>
</evidence>
<evidence type="ECO:0000256" key="5">
    <source>
        <dbReference type="PROSITE-ProRule" id="PRU01248"/>
    </source>
</evidence>
<dbReference type="PROSITE" id="PS51900">
    <property type="entry name" value="CB"/>
    <property type="match status" value="1"/>
</dbReference>
<evidence type="ECO:0000259" key="6">
    <source>
        <dbReference type="PROSITE" id="PS51898"/>
    </source>
</evidence>
<protein>
    <submittedName>
        <fullName evidence="8">Phage integrase</fullName>
    </submittedName>
</protein>
<dbReference type="InterPro" id="IPR011010">
    <property type="entry name" value="DNA_brk_join_enz"/>
</dbReference>
<sequence length="413" mass="46251">MARGINKLSARAISAISEPGSYVDGAGLRLQVSKGGSKSWQFRFMLNGRSREMGLGPVKDVSLAQARQKASECRTMLSEGIDPIEARKARKEALRAQQDTCKSFDECRNAFLKSHASAWKGTKSLTQWEGSLERYATPVIGKTPVDQIDTALIMRVLDPIWRSKTETATRVRGRVERILDWATVQGFRQGDNPARWTGHLSELLPAPSALRKVKHMTAMPYQEVSALVWDLRESESMGAKALNFLILTAARSAEVRLATWDEIDLDAKTWTIPAERMKAGREHVVPLSQEAMDILQALPKLAGNSYVFPGMRDGKPLSDMTLTKQLRDRKIPKATVHGFRSSFRDWAGEQTNYPRNVIEKCLAHQLEDKVEAAYHRSNLLEKRRPVMKAWAGYCSKANVDESMVIGIGLMKVQ</sequence>
<dbReference type="GO" id="GO:0003677">
    <property type="term" value="F:DNA binding"/>
    <property type="evidence" value="ECO:0007669"/>
    <property type="project" value="UniProtKB-UniRule"/>
</dbReference>
<keyword evidence="4" id="KW-0233">DNA recombination</keyword>
<dbReference type="InterPro" id="IPR050808">
    <property type="entry name" value="Phage_Integrase"/>
</dbReference>
<dbReference type="PROSITE" id="PS51898">
    <property type="entry name" value="TYR_RECOMBINASE"/>
    <property type="match status" value="1"/>
</dbReference>
<dbReference type="InterPro" id="IPR013762">
    <property type="entry name" value="Integrase-like_cat_sf"/>
</dbReference>
<dbReference type="GO" id="GO:0015074">
    <property type="term" value="P:DNA integration"/>
    <property type="evidence" value="ECO:0007669"/>
    <property type="project" value="UniProtKB-KW"/>
</dbReference>
<dbReference type="EMBL" id="BNCI01000001">
    <property type="protein sequence ID" value="GHF12620.1"/>
    <property type="molecule type" value="Genomic_DNA"/>
</dbReference>